<organism evidence="4 5">
    <name type="scientific">Streptacidiphilus cavernicola</name>
    <dbReference type="NCBI Taxonomy" id="3342716"/>
    <lineage>
        <taxon>Bacteria</taxon>
        <taxon>Bacillati</taxon>
        <taxon>Actinomycetota</taxon>
        <taxon>Actinomycetes</taxon>
        <taxon>Kitasatosporales</taxon>
        <taxon>Streptomycetaceae</taxon>
        <taxon>Streptacidiphilus</taxon>
    </lineage>
</organism>
<reference evidence="4 5" key="1">
    <citation type="submission" date="2024-09" db="EMBL/GenBank/DDBJ databases">
        <authorList>
            <person name="Lee S.D."/>
        </authorList>
    </citation>
    <scope>NUCLEOTIDE SEQUENCE [LARGE SCALE GENOMIC DNA]</scope>
    <source>
        <strain evidence="4 5">N1-5</strain>
    </source>
</reference>
<evidence type="ECO:0000259" key="3">
    <source>
        <dbReference type="Pfam" id="PF18183"/>
    </source>
</evidence>
<keyword evidence="2" id="KW-0472">Membrane</keyword>
<gene>
    <name evidence="4" type="ORF">ACEZDJ_26815</name>
</gene>
<protein>
    <submittedName>
        <fullName evidence="4">SLATT domain-containing protein</fullName>
    </submittedName>
</protein>
<name>A0ABV6UTU6_9ACTN</name>
<dbReference type="NCBIfam" id="NF033633">
    <property type="entry name" value="SLATT_2"/>
    <property type="match status" value="1"/>
</dbReference>
<evidence type="ECO:0000313" key="5">
    <source>
        <dbReference type="Proteomes" id="UP001592528"/>
    </source>
</evidence>
<dbReference type="EMBL" id="JBHEZZ010000017">
    <property type="protein sequence ID" value="MFC1404900.1"/>
    <property type="molecule type" value="Genomic_DNA"/>
</dbReference>
<keyword evidence="5" id="KW-1185">Reference proteome</keyword>
<evidence type="ECO:0000313" key="4">
    <source>
        <dbReference type="EMBL" id="MFC1404900.1"/>
    </source>
</evidence>
<feature type="region of interest" description="Disordered" evidence="1">
    <location>
        <begin position="239"/>
        <end position="260"/>
    </location>
</feature>
<evidence type="ECO:0000256" key="1">
    <source>
        <dbReference type="SAM" id="MobiDB-lite"/>
    </source>
</evidence>
<dbReference type="InterPro" id="IPR040688">
    <property type="entry name" value="SLATT_2"/>
</dbReference>
<proteinExistence type="predicted"/>
<feature type="transmembrane region" description="Helical" evidence="2">
    <location>
        <begin position="87"/>
        <end position="110"/>
    </location>
</feature>
<dbReference type="Pfam" id="PF18183">
    <property type="entry name" value="SLATT_2"/>
    <property type="match status" value="1"/>
</dbReference>
<evidence type="ECO:0000256" key="2">
    <source>
        <dbReference type="SAM" id="Phobius"/>
    </source>
</evidence>
<feature type="domain" description="SMODS and SLOG-associating 2TM effector" evidence="3">
    <location>
        <begin position="37"/>
        <end position="228"/>
    </location>
</feature>
<feature type="transmembrane region" description="Helical" evidence="2">
    <location>
        <begin position="116"/>
        <end position="134"/>
    </location>
</feature>
<dbReference type="RefSeq" id="WP_030258054.1">
    <property type="nucleotide sequence ID" value="NZ_JBHEZZ010000017.1"/>
</dbReference>
<accession>A0ABV6UTU6</accession>
<keyword evidence="2" id="KW-0812">Transmembrane</keyword>
<dbReference type="Proteomes" id="UP001592528">
    <property type="component" value="Unassembled WGS sequence"/>
</dbReference>
<comment type="caution">
    <text evidence="4">The sequence shown here is derived from an EMBL/GenBank/DDBJ whole genome shotgun (WGS) entry which is preliminary data.</text>
</comment>
<sequence>MSQPEMQPEESPWGTDPGMEEPVTAAPPQPEASGGRDLSTRQFPLGDWGEPAERLEELYRWSEERAVEAIDWYQRDRRWKRRGARTLRYLAALSGVAGAVLPLVHLTGVWNGAADWGYVLLLLAGACLGADRAFGLTSGWMRDVSTGQALQRRLEAFQFDWASECVREVLGPTEGTASEAAERCLGVLRRFCEDVSDMVRMETSEWMLEFRASMTQLPTQAAGNWGGRTEGAGAQVRVLPTLGGGRPTMPRQRPPEPPLR</sequence>
<feature type="region of interest" description="Disordered" evidence="1">
    <location>
        <begin position="1"/>
        <end position="47"/>
    </location>
</feature>
<keyword evidence="2" id="KW-1133">Transmembrane helix</keyword>